<evidence type="ECO:0000313" key="2">
    <source>
        <dbReference type="Proteomes" id="UP000007882"/>
    </source>
</evidence>
<name>I0HGQ8_ACTM4</name>
<reference evidence="1 2" key="1">
    <citation type="submission" date="2012-02" db="EMBL/GenBank/DDBJ databases">
        <title>Complete genome sequence of Actinoplanes missouriensis 431 (= NBRC 102363).</title>
        <authorList>
            <person name="Ohnishi Y."/>
            <person name="Ishikawa J."/>
            <person name="Sekine M."/>
            <person name="Hosoyama A."/>
            <person name="Harada T."/>
            <person name="Narita H."/>
            <person name="Hata T."/>
            <person name="Konno Y."/>
            <person name="Tutikane K."/>
            <person name="Fujita N."/>
            <person name="Horinouchi S."/>
            <person name="Hayakawa M."/>
        </authorList>
    </citation>
    <scope>NUCLEOTIDE SEQUENCE [LARGE SCALE GENOMIC DNA]</scope>
    <source>
        <strain evidence="2">ATCC 14538 / DSM 43046 / CBS 188.64 / JCM 3121 / NBRC 102363 / NCIMB 12654 / NRRL B-3342 / UNCC 431</strain>
    </source>
</reference>
<dbReference type="SUPFAM" id="SSF52317">
    <property type="entry name" value="Class I glutamine amidotransferase-like"/>
    <property type="match status" value="1"/>
</dbReference>
<dbReference type="AlphaFoldDB" id="I0HGQ8"/>
<sequence length="240" mass="25729">MRPIIGITSYVVPATWGVWQNLPSTLVPHDYVEAVTLAGGRAVVLPPDDRDAGVLRALDGLLLAGGPDVDPALYGAACEPLTEVRADRDAGELVLLRAALDADLPILGVCRGMQLLTVAAGGSLHQHLPDLLGHERHRPGPGVYGEHEAAFAPGSRIADLMGEDRTIHCFHHQGVADPGSLTVTGWADDGLPESVEHPDRRFVLGVQWHPEYRRDQRLFGSLVDAARVGMKENSTACADR</sequence>
<gene>
    <name evidence="1" type="ordered locus">AMIS_69750</name>
</gene>
<dbReference type="GO" id="GO:0033969">
    <property type="term" value="F:gamma-glutamyl-gamma-aminobutyrate hydrolase activity"/>
    <property type="evidence" value="ECO:0007669"/>
    <property type="project" value="TreeGrafter"/>
</dbReference>
<dbReference type="PANTHER" id="PTHR43235">
    <property type="entry name" value="GLUTAMINE AMIDOTRANSFERASE PB2B2.05-RELATED"/>
    <property type="match status" value="1"/>
</dbReference>
<organism evidence="1 2">
    <name type="scientific">Actinoplanes missouriensis (strain ATCC 14538 / DSM 43046 / CBS 188.64 / JCM 3121 / NBRC 102363 / NCIMB 12654 / NRRL B-3342 / UNCC 431)</name>
    <dbReference type="NCBI Taxonomy" id="512565"/>
    <lineage>
        <taxon>Bacteria</taxon>
        <taxon>Bacillati</taxon>
        <taxon>Actinomycetota</taxon>
        <taxon>Actinomycetes</taxon>
        <taxon>Micromonosporales</taxon>
        <taxon>Micromonosporaceae</taxon>
        <taxon>Actinoplanes</taxon>
    </lineage>
</organism>
<dbReference type="GO" id="GO:0006598">
    <property type="term" value="P:polyamine catabolic process"/>
    <property type="evidence" value="ECO:0007669"/>
    <property type="project" value="TreeGrafter"/>
</dbReference>
<accession>I0HGQ8</accession>
<dbReference type="RefSeq" id="WP_014447080.1">
    <property type="nucleotide sequence ID" value="NC_017093.1"/>
</dbReference>
<protein>
    <submittedName>
        <fullName evidence="1">Putative C26-family peptidase</fullName>
    </submittedName>
</protein>
<dbReference type="InterPro" id="IPR011697">
    <property type="entry name" value="Peptidase_C26"/>
</dbReference>
<keyword evidence="2" id="KW-1185">Reference proteome</keyword>
<dbReference type="Gene3D" id="3.40.50.880">
    <property type="match status" value="1"/>
</dbReference>
<dbReference type="InterPro" id="IPR044668">
    <property type="entry name" value="PuuD-like"/>
</dbReference>
<proteinExistence type="predicted"/>
<evidence type="ECO:0000313" key="1">
    <source>
        <dbReference type="EMBL" id="BAL92195.1"/>
    </source>
</evidence>
<dbReference type="PANTHER" id="PTHR43235:SF1">
    <property type="entry name" value="GLUTAMINE AMIDOTRANSFERASE PB2B2.05-RELATED"/>
    <property type="match status" value="1"/>
</dbReference>
<dbReference type="PROSITE" id="PS51273">
    <property type="entry name" value="GATASE_TYPE_1"/>
    <property type="match status" value="1"/>
</dbReference>
<dbReference type="KEGG" id="ams:AMIS_69750"/>
<dbReference type="EMBL" id="AP012319">
    <property type="protein sequence ID" value="BAL92195.1"/>
    <property type="molecule type" value="Genomic_DNA"/>
</dbReference>
<dbReference type="InterPro" id="IPR029062">
    <property type="entry name" value="Class_I_gatase-like"/>
</dbReference>
<dbReference type="PATRIC" id="fig|512565.3.peg.6979"/>
<dbReference type="Pfam" id="PF07722">
    <property type="entry name" value="Peptidase_C26"/>
    <property type="match status" value="1"/>
</dbReference>
<dbReference type="Proteomes" id="UP000007882">
    <property type="component" value="Chromosome"/>
</dbReference>
<dbReference type="OrthoDB" id="9813383at2"/>
<dbReference type="STRING" id="512565.AMIS_69750"/>
<dbReference type="HOGENOM" id="CLU_030756_4_0_11"/>
<dbReference type="CDD" id="cd01745">
    <property type="entry name" value="GATase1_2"/>
    <property type="match status" value="1"/>
</dbReference>
<dbReference type="GO" id="GO:0005829">
    <property type="term" value="C:cytosol"/>
    <property type="evidence" value="ECO:0007669"/>
    <property type="project" value="TreeGrafter"/>
</dbReference>
<dbReference type="eggNOG" id="COG2071">
    <property type="taxonomic scope" value="Bacteria"/>
</dbReference>